<dbReference type="GO" id="GO:0004065">
    <property type="term" value="F:arylsulfatase activity"/>
    <property type="evidence" value="ECO:0007669"/>
    <property type="project" value="TreeGrafter"/>
</dbReference>
<dbReference type="InterPro" id="IPR000917">
    <property type="entry name" value="Sulfatase_N"/>
</dbReference>
<dbReference type="PANTHER" id="PTHR46615:SF1">
    <property type="entry name" value="ARYLSULFATASE K"/>
    <property type="match status" value="1"/>
</dbReference>
<dbReference type="EMBL" id="LAJX01000052">
    <property type="protein sequence ID" value="KJV07232.1"/>
    <property type="molecule type" value="Genomic_DNA"/>
</dbReference>
<dbReference type="PANTHER" id="PTHR46615">
    <property type="entry name" value="ARYLSULFATASE K"/>
    <property type="match status" value="1"/>
</dbReference>
<evidence type="ECO:0000313" key="3">
    <source>
        <dbReference type="Proteomes" id="UP000033684"/>
    </source>
</evidence>
<dbReference type="Pfam" id="PF00884">
    <property type="entry name" value="Sulfatase"/>
    <property type="match status" value="1"/>
</dbReference>
<accession>A0A0F3IKM5</accession>
<proteinExistence type="predicted"/>
<evidence type="ECO:0000313" key="2">
    <source>
        <dbReference type="EMBL" id="KJV07232.1"/>
    </source>
</evidence>
<dbReference type="SUPFAM" id="SSF53649">
    <property type="entry name" value="Alkaline phosphatase-like"/>
    <property type="match status" value="1"/>
</dbReference>
<dbReference type="GO" id="GO:0015024">
    <property type="term" value="F:glucuronate-2-sulfatase activity"/>
    <property type="evidence" value="ECO:0007669"/>
    <property type="project" value="TreeGrafter"/>
</dbReference>
<reference evidence="3" key="1">
    <citation type="submission" date="2015-03" db="EMBL/GenBank/DDBJ databases">
        <title>Draft genome sequence of a novel methanotroph (Sn10-6) isolated from flooded ricefield rhizosphere in India.</title>
        <authorList>
            <person name="Pandit P.S."/>
            <person name="Pore S.D."/>
            <person name="Arora P."/>
            <person name="Kapse N.G."/>
            <person name="Dhakephalkar P.K."/>
            <person name="Rahalkar M.C."/>
        </authorList>
    </citation>
    <scope>NUCLEOTIDE SEQUENCE [LARGE SCALE GENOMIC DNA]</scope>
    <source>
        <strain evidence="3">Sn10-6</strain>
    </source>
</reference>
<gene>
    <name evidence="2" type="ORF">VZ94_06095</name>
</gene>
<dbReference type="AlphaFoldDB" id="A0A0F3IKM5"/>
<dbReference type="Gene3D" id="3.40.720.10">
    <property type="entry name" value="Alkaline Phosphatase, subunit A"/>
    <property type="match status" value="2"/>
</dbReference>
<name>A0A0F3IKM5_9GAMM</name>
<dbReference type="InterPro" id="IPR017850">
    <property type="entry name" value="Alkaline_phosphatase_core_sf"/>
</dbReference>
<dbReference type="InterPro" id="IPR051849">
    <property type="entry name" value="GAG-degrading_sulfatase"/>
</dbReference>
<evidence type="ECO:0000259" key="1">
    <source>
        <dbReference type="Pfam" id="PF00884"/>
    </source>
</evidence>
<dbReference type="PATRIC" id="fig|1632867.3.peg.4617"/>
<reference evidence="2 3" key="2">
    <citation type="journal article" date="2016" name="Microb. Ecol.">
        <title>Genome Characteristics of a Novel Type I Methanotroph (Sn10-6) Isolated from a Flooded Indian Rice Field.</title>
        <authorList>
            <person name="Rahalkar M.C."/>
            <person name="Pandit P.S."/>
            <person name="Dhakephalkar P.K."/>
            <person name="Pore S."/>
            <person name="Arora P."/>
            <person name="Kapse N."/>
        </authorList>
    </citation>
    <scope>NUCLEOTIDE SEQUENCE [LARGE SCALE GENOMIC DNA]</scope>
    <source>
        <strain evidence="2 3">Sn10-6</strain>
    </source>
</reference>
<dbReference type="Proteomes" id="UP000033684">
    <property type="component" value="Unassembled WGS sequence"/>
</dbReference>
<organism evidence="2 3">
    <name type="scientific">Methylocucumis oryzae</name>
    <dbReference type="NCBI Taxonomy" id="1632867"/>
    <lineage>
        <taxon>Bacteria</taxon>
        <taxon>Pseudomonadati</taxon>
        <taxon>Pseudomonadota</taxon>
        <taxon>Gammaproteobacteria</taxon>
        <taxon>Methylococcales</taxon>
        <taxon>Methylococcaceae</taxon>
        <taxon>Methylocucumis</taxon>
    </lineage>
</organism>
<feature type="domain" description="Sulfatase N-terminal" evidence="1">
    <location>
        <begin position="16"/>
        <end position="385"/>
    </location>
</feature>
<keyword evidence="3" id="KW-1185">Reference proteome</keyword>
<comment type="caution">
    <text evidence="2">The sequence shown here is derived from an EMBL/GenBank/DDBJ whole genome shotgun (WGS) entry which is preliminary data.</text>
</comment>
<protein>
    <submittedName>
        <fullName evidence="2">Arylsulfatase</fullName>
    </submittedName>
</protein>
<sequence length="578" mass="64262">MTVDEQRYPTVYESDELTAFRKNYLTTQETLRQQGLSFQRHYAASVACAPSRASLYTGHYPSLHGVTNTDGAAKASNDPTMWWLEANTVPTLGNYFKTAGYRTFWKGKWHLSHADLLVPGTNSSLPSYTSTGEPDEVNEDLYLEASRLADYGFTGWIGPEPHGSNPLNSASSAGAGLRSRDQGFADQLVALIQQLDAEQDPNPWLIVSSFLNPHDIALWGFFSNLSATAQQTYDFSVGDEVPFKLFIKTLFNQTHKEDLSTKPSCQLSYRNSYRKFFQPIFAGLPYYRFYYQAHLNVDRQLARVYQALMDSSFFDNTIVVFTSDHGDLLDTHGGLHQKWYGAYEEAIHVPLIISSPLFPENNGKTADMLTSHVDLLPTLLGLAGVDAEATRTQLTATHTEAQPLVGKDLSALIRGEATTGTLETPIFFMSDDDPSRGQNQNNFIGLAYNSVIQPNHIETVVARIKGKVWKYSRYFDNPQFWSSPGTPGDSGVQDETIKELGTGQDNEGTSTVRCQKTVKLTPAADEYEMYNISDDPMELTNLAGVAAYAAQQKKLESLLQQQLQQKRLTPNSGTVPGQ</sequence>